<dbReference type="Pfam" id="PF01467">
    <property type="entry name" value="CTP_transf_like"/>
    <property type="match status" value="1"/>
</dbReference>
<name>A0A2S9V3T1_9ALTE</name>
<dbReference type="SUPFAM" id="SSF52374">
    <property type="entry name" value="Nucleotidylyl transferase"/>
    <property type="match status" value="1"/>
</dbReference>
<dbReference type="CDD" id="cd02165">
    <property type="entry name" value="NMNAT"/>
    <property type="match status" value="1"/>
</dbReference>
<evidence type="ECO:0000256" key="2">
    <source>
        <dbReference type="ARBA" id="ARBA00005019"/>
    </source>
</evidence>
<evidence type="ECO:0000256" key="11">
    <source>
        <dbReference type="HAMAP-Rule" id="MF_00244"/>
    </source>
</evidence>
<dbReference type="GO" id="GO:0004515">
    <property type="term" value="F:nicotinate-nucleotide adenylyltransferase activity"/>
    <property type="evidence" value="ECO:0007669"/>
    <property type="project" value="UniProtKB-UniRule"/>
</dbReference>
<keyword evidence="7 11" id="KW-0547">Nucleotide-binding</keyword>
<dbReference type="RefSeq" id="WP_105936808.1">
    <property type="nucleotide sequence ID" value="NZ_PVNP01000214.1"/>
</dbReference>
<evidence type="ECO:0000256" key="8">
    <source>
        <dbReference type="ARBA" id="ARBA00022840"/>
    </source>
</evidence>
<dbReference type="Gene3D" id="3.40.50.620">
    <property type="entry name" value="HUPs"/>
    <property type="match status" value="1"/>
</dbReference>
<dbReference type="HAMAP" id="MF_00244">
    <property type="entry name" value="NaMN_adenylyltr"/>
    <property type="match status" value="1"/>
</dbReference>
<evidence type="ECO:0000256" key="9">
    <source>
        <dbReference type="ARBA" id="ARBA00023027"/>
    </source>
</evidence>
<evidence type="ECO:0000256" key="4">
    <source>
        <dbReference type="ARBA" id="ARBA00022642"/>
    </source>
</evidence>
<evidence type="ECO:0000259" key="12">
    <source>
        <dbReference type="Pfam" id="PF01467"/>
    </source>
</evidence>
<accession>A0A2S9V3T1</accession>
<evidence type="ECO:0000256" key="10">
    <source>
        <dbReference type="ARBA" id="ARBA00048721"/>
    </source>
</evidence>
<keyword evidence="9 11" id="KW-0520">NAD</keyword>
<evidence type="ECO:0000256" key="7">
    <source>
        <dbReference type="ARBA" id="ARBA00022741"/>
    </source>
</evidence>
<reference evidence="14" key="1">
    <citation type="journal article" date="2020" name="Int. J. Syst. Evol. Microbiol.">
        <title>Alteromonas alba sp. nov., a marine bacterium isolated from the seawater of the West Pacific Ocean.</title>
        <authorList>
            <person name="Sun C."/>
            <person name="Wu Y.-H."/>
            <person name="Xamxidin M."/>
            <person name="Cheng H."/>
            <person name="Xu X.-W."/>
        </authorList>
    </citation>
    <scope>NUCLEOTIDE SEQUENCE [LARGE SCALE GENOMIC DNA]</scope>
    <source>
        <strain evidence="14">190</strain>
    </source>
</reference>
<keyword evidence="14" id="KW-1185">Reference proteome</keyword>
<dbReference type="NCBIfam" id="TIGR00482">
    <property type="entry name" value="nicotinate (nicotinamide) nucleotide adenylyltransferase"/>
    <property type="match status" value="1"/>
</dbReference>
<dbReference type="InterPro" id="IPR005248">
    <property type="entry name" value="NadD/NMNAT"/>
</dbReference>
<dbReference type="OrthoDB" id="5295945at2"/>
<dbReference type="EC" id="2.7.7.18" evidence="11"/>
<feature type="domain" description="Cytidyltransferase-like" evidence="12">
    <location>
        <begin position="4"/>
        <end position="181"/>
    </location>
</feature>
<comment type="function">
    <text evidence="1 11">Catalyzes the reversible adenylation of nicotinate mononucleotide (NaMN) to nicotinic acid adenine dinucleotide (NaAD).</text>
</comment>
<keyword evidence="6 11" id="KW-0548">Nucleotidyltransferase</keyword>
<proteinExistence type="inferred from homology"/>
<evidence type="ECO:0000256" key="6">
    <source>
        <dbReference type="ARBA" id="ARBA00022695"/>
    </source>
</evidence>
<dbReference type="EMBL" id="PVNP01000214">
    <property type="protein sequence ID" value="PRO71109.1"/>
    <property type="molecule type" value="Genomic_DNA"/>
</dbReference>
<comment type="caution">
    <text evidence="13">The sequence shown here is derived from an EMBL/GenBank/DDBJ whole genome shotgun (WGS) entry which is preliminary data.</text>
</comment>
<dbReference type="PANTHER" id="PTHR39321:SF3">
    <property type="entry name" value="PHOSPHOPANTETHEINE ADENYLYLTRANSFERASE"/>
    <property type="match status" value="1"/>
</dbReference>
<dbReference type="PANTHER" id="PTHR39321">
    <property type="entry name" value="NICOTINATE-NUCLEOTIDE ADENYLYLTRANSFERASE-RELATED"/>
    <property type="match status" value="1"/>
</dbReference>
<protein>
    <recommendedName>
        <fullName evidence="11">Probable nicotinate-nucleotide adenylyltransferase</fullName>
        <ecNumber evidence="11">2.7.7.18</ecNumber>
    </recommendedName>
    <alternativeName>
        <fullName evidence="11">Deamido-NAD(+) diphosphorylase</fullName>
    </alternativeName>
    <alternativeName>
        <fullName evidence="11">Deamido-NAD(+) pyrophosphorylase</fullName>
    </alternativeName>
    <alternativeName>
        <fullName evidence="11">Nicotinate mononucleotide adenylyltransferase</fullName>
        <shortName evidence="11">NaMN adenylyltransferase</shortName>
    </alternativeName>
</protein>
<evidence type="ECO:0000313" key="13">
    <source>
        <dbReference type="EMBL" id="PRO71109.1"/>
    </source>
</evidence>
<sequence>MRALLGGTFNPPHQGHIKAGLEAINEIGVERLALLPCKLPPHKTAPETTTAHRLKMLELACEDEPALYVEPLELSLPAPSYTVKTLQHLRRTLGNEPLFFLLGEDSLYNLPSWYHWQSLTDYCHIVVMRRPASPGEPDGTLREWLIERQCTQLETFYHQPAGLVYYTDSQDYAVSSTQLRDALTAGQTTDRVVTDWLSPAVLHYIKQHKLYGTI</sequence>
<dbReference type="UniPathway" id="UPA00253">
    <property type="reaction ID" value="UER00332"/>
</dbReference>
<dbReference type="InterPro" id="IPR004821">
    <property type="entry name" value="Cyt_trans-like"/>
</dbReference>
<gene>
    <name evidence="11" type="primary">nadD</name>
    <name evidence="13" type="ORF">C6Y40_23445</name>
</gene>
<keyword evidence="5 11" id="KW-0808">Transferase</keyword>
<dbReference type="GO" id="GO:0005524">
    <property type="term" value="F:ATP binding"/>
    <property type="evidence" value="ECO:0007669"/>
    <property type="project" value="UniProtKB-KW"/>
</dbReference>
<comment type="catalytic activity">
    <reaction evidence="10 11">
        <text>nicotinate beta-D-ribonucleotide + ATP + H(+) = deamido-NAD(+) + diphosphate</text>
        <dbReference type="Rhea" id="RHEA:22860"/>
        <dbReference type="ChEBI" id="CHEBI:15378"/>
        <dbReference type="ChEBI" id="CHEBI:30616"/>
        <dbReference type="ChEBI" id="CHEBI:33019"/>
        <dbReference type="ChEBI" id="CHEBI:57502"/>
        <dbReference type="ChEBI" id="CHEBI:58437"/>
        <dbReference type="EC" id="2.7.7.18"/>
    </reaction>
</comment>
<keyword evidence="4 11" id="KW-0662">Pyridine nucleotide biosynthesis</keyword>
<evidence type="ECO:0000256" key="1">
    <source>
        <dbReference type="ARBA" id="ARBA00002324"/>
    </source>
</evidence>
<keyword evidence="8 11" id="KW-0067">ATP-binding</keyword>
<evidence type="ECO:0000313" key="14">
    <source>
        <dbReference type="Proteomes" id="UP000238949"/>
    </source>
</evidence>
<dbReference type="AlphaFoldDB" id="A0A2S9V3T1"/>
<dbReference type="GO" id="GO:0009435">
    <property type="term" value="P:NAD+ biosynthetic process"/>
    <property type="evidence" value="ECO:0007669"/>
    <property type="project" value="UniProtKB-UniRule"/>
</dbReference>
<dbReference type="NCBIfam" id="NF000839">
    <property type="entry name" value="PRK00071.1-1"/>
    <property type="match status" value="1"/>
</dbReference>
<evidence type="ECO:0000256" key="3">
    <source>
        <dbReference type="ARBA" id="ARBA00009014"/>
    </source>
</evidence>
<comment type="similarity">
    <text evidence="3 11">Belongs to the NadD family.</text>
</comment>
<organism evidence="13 14">
    <name type="scientific">Alteromonas alba</name>
    <dbReference type="NCBI Taxonomy" id="2079529"/>
    <lineage>
        <taxon>Bacteria</taxon>
        <taxon>Pseudomonadati</taxon>
        <taxon>Pseudomonadota</taxon>
        <taxon>Gammaproteobacteria</taxon>
        <taxon>Alteromonadales</taxon>
        <taxon>Alteromonadaceae</taxon>
        <taxon>Alteromonas/Salinimonas group</taxon>
        <taxon>Alteromonas</taxon>
    </lineage>
</organism>
<comment type="pathway">
    <text evidence="2 11">Cofactor biosynthesis; NAD(+) biosynthesis; deamido-NAD(+) from nicotinate D-ribonucleotide: step 1/1.</text>
</comment>
<evidence type="ECO:0000256" key="5">
    <source>
        <dbReference type="ARBA" id="ARBA00022679"/>
    </source>
</evidence>
<dbReference type="InterPro" id="IPR014729">
    <property type="entry name" value="Rossmann-like_a/b/a_fold"/>
</dbReference>
<dbReference type="Proteomes" id="UP000238949">
    <property type="component" value="Unassembled WGS sequence"/>
</dbReference>